<evidence type="ECO:0000259" key="3">
    <source>
        <dbReference type="PROSITE" id="PS50158"/>
    </source>
</evidence>
<dbReference type="GO" id="GO:0008270">
    <property type="term" value="F:zinc ion binding"/>
    <property type="evidence" value="ECO:0007669"/>
    <property type="project" value="UniProtKB-KW"/>
</dbReference>
<keyword evidence="2" id="KW-0175">Coiled coil</keyword>
<dbReference type="Pfam" id="PF00098">
    <property type="entry name" value="zf-CCHC"/>
    <property type="match status" value="1"/>
</dbReference>
<protein>
    <recommendedName>
        <fullName evidence="3">CCHC-type domain-containing protein</fullName>
    </recommendedName>
</protein>
<dbReference type="InterPro" id="IPR036875">
    <property type="entry name" value="Znf_CCHC_sf"/>
</dbReference>
<keyword evidence="1" id="KW-0479">Metal-binding</keyword>
<name>A0A8D2IY41_VARKO</name>
<dbReference type="PANTHER" id="PTHR15503:SF22">
    <property type="entry name" value="TRANSPOSON TY3-I GAG POLYPROTEIN"/>
    <property type="match status" value="1"/>
</dbReference>
<feature type="domain" description="CCHC-type" evidence="3">
    <location>
        <begin position="297"/>
        <end position="310"/>
    </location>
</feature>
<dbReference type="Proteomes" id="UP000694545">
    <property type="component" value="Unplaced"/>
</dbReference>
<dbReference type="AlphaFoldDB" id="A0A8D2IY41"/>
<feature type="coiled-coil region" evidence="2">
    <location>
        <begin position="27"/>
        <end position="54"/>
    </location>
</feature>
<dbReference type="SUPFAM" id="SSF57756">
    <property type="entry name" value="Retrovirus zinc finger-like domains"/>
    <property type="match status" value="1"/>
</dbReference>
<dbReference type="Pfam" id="PF16297">
    <property type="entry name" value="DUF4939"/>
    <property type="match status" value="1"/>
</dbReference>
<reference evidence="4" key="2">
    <citation type="submission" date="2025-09" db="UniProtKB">
        <authorList>
            <consortium name="Ensembl"/>
        </authorList>
    </citation>
    <scope>IDENTIFICATION</scope>
</reference>
<sequence>SSGDQEEGTVNLADALFRRSLRHLEQMRRQGREVQNLRDENALLRNKYTEVTQQTDALRPAAVATPPQAQELKLRRCLVEPPAKYDGGKEGFTTFKAQCELYIHLHQNDFTDEKTKVGFLINQLTGAAVPWSTAKLIAQDPILNNVTTFLNTLEQFLVMGSCKEMVIHEIKHLQQGAGSATDYTTKFQLLMNDLGWNEEALMVQYQEGLREEILDDLAHALMPETLQPLMLVTIHLDARLTERAQERWERRPGPMPAREKWFPRTAARPQPEPMQLGAARPRIPRGESDYHHPAGPCFVCGQMGHLARFCSLKKQVGNFQSQHR</sequence>
<dbReference type="InterPro" id="IPR001878">
    <property type="entry name" value="Znf_CCHC"/>
</dbReference>
<dbReference type="InterPro" id="IPR032549">
    <property type="entry name" value="DUF4939"/>
</dbReference>
<reference evidence="4" key="1">
    <citation type="submission" date="2025-08" db="UniProtKB">
        <authorList>
            <consortium name="Ensembl"/>
        </authorList>
    </citation>
    <scope>IDENTIFICATION</scope>
</reference>
<evidence type="ECO:0000313" key="5">
    <source>
        <dbReference type="Proteomes" id="UP000694545"/>
    </source>
</evidence>
<dbReference type="Ensembl" id="ENSVKKT00000004458.1">
    <property type="protein sequence ID" value="ENSVKKP00000004336.1"/>
    <property type="gene ID" value="ENSVKKG00000003240.1"/>
</dbReference>
<dbReference type="OMA" id="HYLANSA"/>
<dbReference type="InterPro" id="IPR032567">
    <property type="entry name" value="RTL1-rel"/>
</dbReference>
<proteinExistence type="predicted"/>
<organism evidence="4 5">
    <name type="scientific">Varanus komodoensis</name>
    <name type="common">Komodo dragon</name>
    <dbReference type="NCBI Taxonomy" id="61221"/>
    <lineage>
        <taxon>Eukaryota</taxon>
        <taxon>Metazoa</taxon>
        <taxon>Chordata</taxon>
        <taxon>Craniata</taxon>
        <taxon>Vertebrata</taxon>
        <taxon>Euteleostomi</taxon>
        <taxon>Lepidosauria</taxon>
        <taxon>Squamata</taxon>
        <taxon>Bifurcata</taxon>
        <taxon>Unidentata</taxon>
        <taxon>Episquamata</taxon>
        <taxon>Toxicofera</taxon>
        <taxon>Anguimorpha</taxon>
        <taxon>Paleoanguimorpha</taxon>
        <taxon>Varanoidea</taxon>
        <taxon>Varanidae</taxon>
        <taxon>Varanus</taxon>
    </lineage>
</organism>
<evidence type="ECO:0000313" key="4">
    <source>
        <dbReference type="Ensembl" id="ENSVKKP00000004336.1"/>
    </source>
</evidence>
<dbReference type="PROSITE" id="PS50158">
    <property type="entry name" value="ZF_CCHC"/>
    <property type="match status" value="1"/>
</dbReference>
<keyword evidence="5" id="KW-1185">Reference proteome</keyword>
<keyword evidence="1" id="KW-0863">Zinc-finger</keyword>
<keyword evidence="1" id="KW-0862">Zinc</keyword>
<evidence type="ECO:0000256" key="1">
    <source>
        <dbReference type="PROSITE-ProRule" id="PRU00047"/>
    </source>
</evidence>
<evidence type="ECO:0000256" key="2">
    <source>
        <dbReference type="SAM" id="Coils"/>
    </source>
</evidence>
<dbReference type="PANTHER" id="PTHR15503">
    <property type="entry name" value="LDOC1 RELATED"/>
    <property type="match status" value="1"/>
</dbReference>
<dbReference type="GO" id="GO:0003676">
    <property type="term" value="F:nucleic acid binding"/>
    <property type="evidence" value="ECO:0007669"/>
    <property type="project" value="InterPro"/>
</dbReference>
<accession>A0A8D2IY41</accession>